<dbReference type="PATRIC" id="fig|1299334.3.peg.4523"/>
<accession>X8BHE6</accession>
<proteinExistence type="predicted"/>
<name>X8BHE6_MYCXE</name>
<reference evidence="1" key="1">
    <citation type="submission" date="2014-01" db="EMBL/GenBank/DDBJ databases">
        <authorList>
            <person name="Brown-Elliot B."/>
            <person name="Wallace R."/>
            <person name="Lenaerts A."/>
            <person name="Ordway D."/>
            <person name="DeGroote M.A."/>
            <person name="Parker T."/>
            <person name="Sizemore C."/>
            <person name="Tallon L.J."/>
            <person name="Sadzewicz L.K."/>
            <person name="Sengamalay N."/>
            <person name="Fraser C.M."/>
            <person name="Hine E."/>
            <person name="Shefchek K.A."/>
            <person name="Das S.P."/>
            <person name="Tettelin H."/>
        </authorList>
    </citation>
    <scope>NUCLEOTIDE SEQUENCE [LARGE SCALE GENOMIC DNA]</scope>
    <source>
        <strain evidence="1">4042</strain>
    </source>
</reference>
<gene>
    <name evidence="1" type="primary">glnA</name>
    <name evidence="1" type="ORF">I553_6360</name>
</gene>
<dbReference type="EC" id="6.3.1.2" evidence="1"/>
<evidence type="ECO:0000313" key="1">
    <source>
        <dbReference type="EMBL" id="EUA42500.1"/>
    </source>
</evidence>
<keyword evidence="1" id="KW-0436">Ligase</keyword>
<organism evidence="1">
    <name type="scientific">Mycobacterium xenopi 4042</name>
    <dbReference type="NCBI Taxonomy" id="1299334"/>
    <lineage>
        <taxon>Bacteria</taxon>
        <taxon>Bacillati</taxon>
        <taxon>Actinomycetota</taxon>
        <taxon>Actinomycetes</taxon>
        <taxon>Mycobacteriales</taxon>
        <taxon>Mycobacteriaceae</taxon>
        <taxon>Mycobacterium</taxon>
    </lineage>
</organism>
<dbReference type="EMBL" id="JAOB01000042">
    <property type="protein sequence ID" value="EUA42500.1"/>
    <property type="molecule type" value="Genomic_DNA"/>
</dbReference>
<sequence length="70" mass="7214">MTPAGESAVAGLLRGLPEAQGILCGSIVSGLRTRPGNWAGPTHAGAPRTEKLRCDSSLPVRATRMAAMSR</sequence>
<comment type="caution">
    <text evidence="1">The sequence shown here is derived from an EMBL/GenBank/DDBJ whole genome shotgun (WGS) entry which is preliminary data.</text>
</comment>
<dbReference type="GO" id="GO:0004356">
    <property type="term" value="F:glutamine synthetase activity"/>
    <property type="evidence" value="ECO:0007669"/>
    <property type="project" value="UniProtKB-EC"/>
</dbReference>
<protein>
    <submittedName>
        <fullName evidence="1">Glutamine synthetase, catalytic domain protein</fullName>
        <ecNumber evidence="1">6.3.1.2</ecNumber>
    </submittedName>
</protein>
<dbReference type="AlphaFoldDB" id="X8BHE6"/>